<evidence type="ECO:0000256" key="1">
    <source>
        <dbReference type="SAM" id="MobiDB-lite"/>
    </source>
</evidence>
<comment type="caution">
    <text evidence="2">The sequence shown here is derived from an EMBL/GenBank/DDBJ whole genome shotgun (WGS) entry which is preliminary data.</text>
</comment>
<name>A0A427AJ78_ENSVE</name>
<sequence>MVQAYRAVHQEASATSPRPPLFLVALNKEKAMVDKVTAKKSSSHEVHIRRVKLPHIVRYRATSRVPPGSKQSTYRSASGQIRAARTRRYDAKQ</sequence>
<reference evidence="2 3" key="1">
    <citation type="journal article" date="2014" name="Agronomy (Basel)">
        <title>A Draft Genome Sequence for Ensete ventricosum, the Drought-Tolerant Tree Against Hunger.</title>
        <authorList>
            <person name="Harrison J."/>
            <person name="Moore K.A."/>
            <person name="Paszkiewicz K."/>
            <person name="Jones T."/>
            <person name="Grant M."/>
            <person name="Ambacheew D."/>
            <person name="Muzemil S."/>
            <person name="Studholme D.J."/>
        </authorList>
    </citation>
    <scope>NUCLEOTIDE SEQUENCE [LARGE SCALE GENOMIC DNA]</scope>
</reference>
<evidence type="ECO:0000313" key="3">
    <source>
        <dbReference type="Proteomes" id="UP000287651"/>
    </source>
</evidence>
<proteinExistence type="predicted"/>
<protein>
    <submittedName>
        <fullName evidence="2">Uncharacterized protein</fullName>
    </submittedName>
</protein>
<organism evidence="2 3">
    <name type="scientific">Ensete ventricosum</name>
    <name type="common">Abyssinian banana</name>
    <name type="synonym">Musa ensete</name>
    <dbReference type="NCBI Taxonomy" id="4639"/>
    <lineage>
        <taxon>Eukaryota</taxon>
        <taxon>Viridiplantae</taxon>
        <taxon>Streptophyta</taxon>
        <taxon>Embryophyta</taxon>
        <taxon>Tracheophyta</taxon>
        <taxon>Spermatophyta</taxon>
        <taxon>Magnoliopsida</taxon>
        <taxon>Liliopsida</taxon>
        <taxon>Zingiberales</taxon>
        <taxon>Musaceae</taxon>
        <taxon>Ensete</taxon>
    </lineage>
</organism>
<feature type="region of interest" description="Disordered" evidence="1">
    <location>
        <begin position="63"/>
        <end position="93"/>
    </location>
</feature>
<evidence type="ECO:0000313" key="2">
    <source>
        <dbReference type="EMBL" id="RRT76295.1"/>
    </source>
</evidence>
<gene>
    <name evidence="2" type="ORF">B296_00030259</name>
</gene>
<dbReference type="AlphaFoldDB" id="A0A427AJ78"/>
<dbReference type="EMBL" id="AMZH03002233">
    <property type="protein sequence ID" value="RRT76295.1"/>
    <property type="molecule type" value="Genomic_DNA"/>
</dbReference>
<dbReference type="Proteomes" id="UP000287651">
    <property type="component" value="Unassembled WGS sequence"/>
</dbReference>
<feature type="compositionally biased region" description="Polar residues" evidence="1">
    <location>
        <begin position="69"/>
        <end position="79"/>
    </location>
</feature>
<accession>A0A427AJ78</accession>